<keyword evidence="3 5" id="KW-0862">Zinc</keyword>
<comment type="caution">
    <text evidence="8">The sequence shown here is derived from an EMBL/GenBank/DDBJ whole genome shotgun (WGS) entry which is preliminary data.</text>
</comment>
<dbReference type="Pfam" id="PF07727">
    <property type="entry name" value="RVT_2"/>
    <property type="match status" value="1"/>
</dbReference>
<accession>A0AAD8WZK0</accession>
<dbReference type="PANTHER" id="PTHR11439:SF524">
    <property type="entry name" value="RNA-DIRECTED DNA POLYMERASE, PROTEIN KINASE RLK-PELLE-DLSV FAMILY"/>
    <property type="match status" value="1"/>
</dbReference>
<dbReference type="InterPro" id="IPR036855">
    <property type="entry name" value="Znf_CCCH_sf"/>
</dbReference>
<evidence type="ECO:0000256" key="3">
    <source>
        <dbReference type="ARBA" id="ARBA00022833"/>
    </source>
</evidence>
<organism evidence="8 9">
    <name type="scientific">Lolium multiflorum</name>
    <name type="common">Italian ryegrass</name>
    <name type="synonym">Lolium perenne subsp. multiflorum</name>
    <dbReference type="NCBI Taxonomy" id="4521"/>
    <lineage>
        <taxon>Eukaryota</taxon>
        <taxon>Viridiplantae</taxon>
        <taxon>Streptophyta</taxon>
        <taxon>Embryophyta</taxon>
        <taxon>Tracheophyta</taxon>
        <taxon>Spermatophyta</taxon>
        <taxon>Magnoliopsida</taxon>
        <taxon>Liliopsida</taxon>
        <taxon>Poales</taxon>
        <taxon>Poaceae</taxon>
        <taxon>BOP clade</taxon>
        <taxon>Pooideae</taxon>
        <taxon>Poodae</taxon>
        <taxon>Poeae</taxon>
        <taxon>Poeae Chloroplast Group 2 (Poeae type)</taxon>
        <taxon>Loliodinae</taxon>
        <taxon>Loliinae</taxon>
        <taxon>Lolium</taxon>
    </lineage>
</organism>
<dbReference type="InterPro" id="IPR043502">
    <property type="entry name" value="DNA/RNA_pol_sf"/>
</dbReference>
<reference evidence="8" key="1">
    <citation type="submission" date="2023-07" db="EMBL/GenBank/DDBJ databases">
        <title>A chromosome-level genome assembly of Lolium multiflorum.</title>
        <authorList>
            <person name="Chen Y."/>
            <person name="Copetti D."/>
            <person name="Kolliker R."/>
            <person name="Studer B."/>
        </authorList>
    </citation>
    <scope>NUCLEOTIDE SEQUENCE</scope>
    <source>
        <strain evidence="8">02402/16</strain>
        <tissue evidence="8">Leaf</tissue>
    </source>
</reference>
<keyword evidence="1 5" id="KW-0479">Metal-binding</keyword>
<protein>
    <recommendedName>
        <fullName evidence="7">C3H1-type domain-containing protein</fullName>
    </recommendedName>
</protein>
<dbReference type="Pfam" id="PF00642">
    <property type="entry name" value="zf-CCCH"/>
    <property type="match status" value="1"/>
</dbReference>
<dbReference type="InterPro" id="IPR013103">
    <property type="entry name" value="RVT_2"/>
</dbReference>
<name>A0AAD8WZK0_LOLMU</name>
<dbReference type="GO" id="GO:0008270">
    <property type="term" value="F:zinc ion binding"/>
    <property type="evidence" value="ECO:0007669"/>
    <property type="project" value="UniProtKB-KW"/>
</dbReference>
<dbReference type="InterPro" id="IPR000571">
    <property type="entry name" value="Znf_CCCH"/>
</dbReference>
<feature type="domain" description="C3H1-type" evidence="7">
    <location>
        <begin position="251"/>
        <end position="279"/>
    </location>
</feature>
<dbReference type="SUPFAM" id="SSF56672">
    <property type="entry name" value="DNA/RNA polymerases"/>
    <property type="match status" value="1"/>
</dbReference>
<sequence>MAPSPEEQAAAAAAAQAEAEAKAALWSLAAAIPSIRSMVPITLDLQTSNYLQWRGMFTDALQKYALEDHILESAYPANPTPQWSRLDAIVRSWLNGAVAPELLAMVVDTTVVLPAHTLWSRLSNIYHDNAETRSSYLEQEFHGLQQGAMTVGDYCRKQKALADEVNAMGTATSDRSLVQNTLRGLGQRLSYMRTLLLKQRPFPTFLDVRSSLLLEELTLVQSDASPTAFVAKSAAPAPLHQSGTDNPGGTRRSAELCRNFQQRGNCRFGARCKFTHVAASSSRNNGSSSNSTTAGANRVSTAPWPSPQNPWAGSIHMWPGPWTSAPRPPGASMPGPPHAYHAAMPHAYHAAMSAPRPPPSLPTWGTAPWGSPAMSSTAPPSFDQQQLLQNFNTMTLQPPASSEWFMDSGATAHMTSNQALQANHTWELTPRPPGANVVSGKWIYRHKHKPDGTLDRYKARWVLRGFTQRTGIDYGETFSPVVKPATIRTVLSLAVAHDWPIHQLDVNNAFLHGTLAETVYCEQPSGFIDINKPDHVCRLNKSLYGLKQAPRAWYSRFATHLLQLGFVGSRADPSLFIYNKGSAMVYLLLYVDDIVLTASSEQLLRWTITALEREFSLKDLGALHFFLGVAVTRNSNGLFLSQRQYILDILERAGMMNCNVCSTPVDTQAKLGASGAPVADPTNYRSLVGALQYLSFTRPDVAYAVQQVCLHMHDPREPHLTAVKRILRYLSGTIDHGLQLHRSTQTALTAYTDADWAGCPDTRKSTSGYGVFLGDNLVSWSSKRQQTVSRSSAEAEYRAVANAVAETCWLRQLMQELRQPLQRATVVYCDNISAVYLSTNPVQHQRTKHVEIDLHFVRERVAFGDVWVLHVPTTSQYADIFTKGLPTAIFTEFRSSLNV</sequence>
<feature type="region of interest" description="Disordered" evidence="6">
    <location>
        <begin position="279"/>
        <end position="336"/>
    </location>
</feature>
<evidence type="ECO:0000313" key="9">
    <source>
        <dbReference type="Proteomes" id="UP001231189"/>
    </source>
</evidence>
<evidence type="ECO:0000256" key="5">
    <source>
        <dbReference type="PROSITE-ProRule" id="PRU00723"/>
    </source>
</evidence>
<evidence type="ECO:0000256" key="2">
    <source>
        <dbReference type="ARBA" id="ARBA00022771"/>
    </source>
</evidence>
<keyword evidence="9" id="KW-1185">Reference proteome</keyword>
<dbReference type="CDD" id="cd09272">
    <property type="entry name" value="RNase_HI_RT_Ty1"/>
    <property type="match status" value="1"/>
</dbReference>
<feature type="compositionally biased region" description="Pro residues" evidence="6">
    <location>
        <begin position="326"/>
        <end position="336"/>
    </location>
</feature>
<proteinExistence type="predicted"/>
<evidence type="ECO:0000256" key="6">
    <source>
        <dbReference type="SAM" id="MobiDB-lite"/>
    </source>
</evidence>
<dbReference type="EMBL" id="JAUUTY010000002">
    <property type="protein sequence ID" value="KAK1684048.1"/>
    <property type="molecule type" value="Genomic_DNA"/>
</dbReference>
<evidence type="ECO:0000313" key="8">
    <source>
        <dbReference type="EMBL" id="KAK1684048.1"/>
    </source>
</evidence>
<feature type="zinc finger region" description="C3H1-type" evidence="5">
    <location>
        <begin position="251"/>
        <end position="279"/>
    </location>
</feature>
<dbReference type="Gene3D" id="4.10.1000.10">
    <property type="entry name" value="Zinc finger, CCCH-type"/>
    <property type="match status" value="1"/>
</dbReference>
<dbReference type="SMART" id="SM00356">
    <property type="entry name" value="ZnF_C3H1"/>
    <property type="match status" value="1"/>
</dbReference>
<feature type="region of interest" description="Disordered" evidence="6">
    <location>
        <begin position="232"/>
        <end position="252"/>
    </location>
</feature>
<dbReference type="Proteomes" id="UP001231189">
    <property type="component" value="Unassembled WGS sequence"/>
</dbReference>
<gene>
    <name evidence="8" type="ORF">QYE76_044896</name>
</gene>
<keyword evidence="4" id="KW-0238">DNA-binding</keyword>
<evidence type="ECO:0000256" key="1">
    <source>
        <dbReference type="ARBA" id="ARBA00022723"/>
    </source>
</evidence>
<dbReference type="GO" id="GO:0003677">
    <property type="term" value="F:DNA binding"/>
    <property type="evidence" value="ECO:0007669"/>
    <property type="project" value="UniProtKB-KW"/>
</dbReference>
<dbReference type="Pfam" id="PF14223">
    <property type="entry name" value="Retrotran_gag_2"/>
    <property type="match status" value="1"/>
</dbReference>
<dbReference type="AlphaFoldDB" id="A0AAD8WZK0"/>
<evidence type="ECO:0000259" key="7">
    <source>
        <dbReference type="PROSITE" id="PS50103"/>
    </source>
</evidence>
<evidence type="ECO:0000256" key="4">
    <source>
        <dbReference type="ARBA" id="ARBA00023125"/>
    </source>
</evidence>
<dbReference type="PANTHER" id="PTHR11439">
    <property type="entry name" value="GAG-POL-RELATED RETROTRANSPOSON"/>
    <property type="match status" value="1"/>
</dbReference>
<dbReference type="SUPFAM" id="SSF90229">
    <property type="entry name" value="CCCH zinc finger"/>
    <property type="match status" value="1"/>
</dbReference>
<feature type="compositionally biased region" description="Low complexity" evidence="6">
    <location>
        <begin position="279"/>
        <end position="298"/>
    </location>
</feature>
<keyword evidence="2 5" id="KW-0863">Zinc-finger</keyword>
<dbReference type="PROSITE" id="PS50103">
    <property type="entry name" value="ZF_C3H1"/>
    <property type="match status" value="1"/>
</dbReference>